<feature type="transmembrane region" description="Helical" evidence="1">
    <location>
        <begin position="419"/>
        <end position="452"/>
    </location>
</feature>
<feature type="transmembrane region" description="Helical" evidence="1">
    <location>
        <begin position="320"/>
        <end position="343"/>
    </location>
</feature>
<feature type="transmembrane region" description="Helical" evidence="1">
    <location>
        <begin position="167"/>
        <end position="185"/>
    </location>
</feature>
<keyword evidence="4" id="KW-1185">Reference proteome</keyword>
<organism evidence="3 4">
    <name type="scientific">Pseudomonas matsuisoli</name>
    <dbReference type="NCBI Taxonomy" id="1515666"/>
    <lineage>
        <taxon>Bacteria</taxon>
        <taxon>Pseudomonadati</taxon>
        <taxon>Pseudomonadota</taxon>
        <taxon>Gammaproteobacteria</taxon>
        <taxon>Pseudomonadales</taxon>
        <taxon>Pseudomonadaceae</taxon>
        <taxon>Pseudomonas</taxon>
    </lineage>
</organism>
<dbReference type="AlphaFoldDB" id="A0A917Q0W2"/>
<feature type="transmembrane region" description="Helical" evidence="1">
    <location>
        <begin position="364"/>
        <end position="383"/>
    </location>
</feature>
<feature type="domain" description="DUF112" evidence="2">
    <location>
        <begin position="17"/>
        <end position="444"/>
    </location>
</feature>
<keyword evidence="1" id="KW-0472">Membrane</keyword>
<evidence type="ECO:0000313" key="3">
    <source>
        <dbReference type="EMBL" id="GGK03973.1"/>
    </source>
</evidence>
<name>A0A917Q0W2_9PSED</name>
<feature type="transmembrane region" description="Helical" evidence="1">
    <location>
        <begin position="107"/>
        <end position="132"/>
    </location>
</feature>
<feature type="transmembrane region" description="Helical" evidence="1">
    <location>
        <begin position="197"/>
        <end position="214"/>
    </location>
</feature>
<reference evidence="3" key="1">
    <citation type="journal article" date="2014" name="Int. J. Syst. Evol. Microbiol.">
        <title>Complete genome sequence of Corynebacterium casei LMG S-19264T (=DSM 44701T), isolated from a smear-ripened cheese.</title>
        <authorList>
            <consortium name="US DOE Joint Genome Institute (JGI-PGF)"/>
            <person name="Walter F."/>
            <person name="Albersmeier A."/>
            <person name="Kalinowski J."/>
            <person name="Ruckert C."/>
        </authorList>
    </citation>
    <scope>NUCLEOTIDE SEQUENCE</scope>
    <source>
        <strain evidence="3">JCM 30078</strain>
    </source>
</reference>
<feature type="transmembrane region" description="Helical" evidence="1">
    <location>
        <begin position="56"/>
        <end position="79"/>
    </location>
</feature>
<protein>
    <submittedName>
        <fullName evidence="3">C4-dicarboxylate ABC transporter permease</fullName>
    </submittedName>
</protein>
<dbReference type="InterPro" id="IPR002823">
    <property type="entry name" value="DUF112_TM"/>
</dbReference>
<gene>
    <name evidence="3" type="ORF">GCM10009304_32420</name>
</gene>
<proteinExistence type="predicted"/>
<dbReference type="Proteomes" id="UP000635983">
    <property type="component" value="Unassembled WGS sequence"/>
</dbReference>
<dbReference type="Pfam" id="PF01970">
    <property type="entry name" value="TctA"/>
    <property type="match status" value="1"/>
</dbReference>
<dbReference type="EMBL" id="BMPO01000008">
    <property type="protein sequence ID" value="GGK03973.1"/>
    <property type="molecule type" value="Genomic_DNA"/>
</dbReference>
<sequence length="513" mass="53554">MSELIDGMLLVFNLQTMLVIVVAALFGVFVGAIPGLSATMAVALLVPVTFYMEPTAAIAAIITTAAMAIFAGDIPGAYLNIPGTPASAAYVSDASALGRMGRVRECLGTNLICSVIGGLAGTLVLIMVAPSLAEFALNFSSFEYFWLAVLGLSSAVFIAPGSPVKGFLSLMVGLLLATVGLDMVTGSPRFTFDVPDLMGGINFIPVMIGCFALNEVMKLYASRESASAAAKGDSAERHPQTGTVFGKVPGNLRKHWRNVTRGSVLGTLIGALPGAGADIAAWISYAVSKKRSKTPEAYGKGHLEGIVDASSANNAGICGAWVPALVFGIPGDSITAIVIGVLYMKGMNPGPTIFIDNAEMAYGLFTAFFVANLILIPIGYLAIRSAHIFAVTPAKVLMPIILAFCIVGAFAINNSLTDVWIMLACGVAAYLLASSDFPIAPAILGLVLGNILENNFMTSMIKSNGNLLAFFERPISAGLGALVALIVLFPLFTKAWLKYRKRPALQSAPQGGR</sequence>
<keyword evidence="1" id="KW-1133">Transmembrane helix</keyword>
<evidence type="ECO:0000259" key="2">
    <source>
        <dbReference type="Pfam" id="PF01970"/>
    </source>
</evidence>
<feature type="transmembrane region" description="Helical" evidence="1">
    <location>
        <begin position="144"/>
        <end position="160"/>
    </location>
</feature>
<keyword evidence="1" id="KW-0812">Transmembrane</keyword>
<dbReference type="RefSeq" id="WP_188984508.1">
    <property type="nucleotide sequence ID" value="NZ_BMPO01000008.1"/>
</dbReference>
<feature type="transmembrane region" description="Helical" evidence="1">
    <location>
        <begin position="263"/>
        <end position="285"/>
    </location>
</feature>
<dbReference type="PANTHER" id="PTHR35342">
    <property type="entry name" value="TRICARBOXYLIC TRANSPORT PROTEIN"/>
    <property type="match status" value="1"/>
</dbReference>
<feature type="transmembrane region" description="Helical" evidence="1">
    <location>
        <begin position="12"/>
        <end position="36"/>
    </location>
</feature>
<reference evidence="3" key="2">
    <citation type="submission" date="2020-09" db="EMBL/GenBank/DDBJ databases">
        <authorList>
            <person name="Sun Q."/>
            <person name="Ohkuma M."/>
        </authorList>
    </citation>
    <scope>NUCLEOTIDE SEQUENCE</scope>
    <source>
        <strain evidence="3">JCM 30078</strain>
    </source>
</reference>
<feature type="transmembrane region" description="Helical" evidence="1">
    <location>
        <begin position="475"/>
        <end position="497"/>
    </location>
</feature>
<accession>A0A917Q0W2</accession>
<evidence type="ECO:0000256" key="1">
    <source>
        <dbReference type="SAM" id="Phobius"/>
    </source>
</evidence>
<feature type="transmembrane region" description="Helical" evidence="1">
    <location>
        <begin position="389"/>
        <end position="412"/>
    </location>
</feature>
<evidence type="ECO:0000313" key="4">
    <source>
        <dbReference type="Proteomes" id="UP000635983"/>
    </source>
</evidence>
<dbReference type="PANTHER" id="PTHR35342:SF5">
    <property type="entry name" value="TRICARBOXYLIC TRANSPORT PROTEIN"/>
    <property type="match status" value="1"/>
</dbReference>
<comment type="caution">
    <text evidence="3">The sequence shown here is derived from an EMBL/GenBank/DDBJ whole genome shotgun (WGS) entry which is preliminary data.</text>
</comment>